<evidence type="ECO:0000313" key="2">
    <source>
        <dbReference type="Proteomes" id="UP000295135"/>
    </source>
</evidence>
<gene>
    <name evidence="1" type="ORF">EDC61_12219</name>
</gene>
<proteinExistence type="predicted"/>
<evidence type="ECO:0000313" key="1">
    <source>
        <dbReference type="EMBL" id="TCS69004.1"/>
    </source>
</evidence>
<protein>
    <submittedName>
        <fullName evidence="1">Uncharacterized protein</fullName>
    </submittedName>
</protein>
<dbReference type="EMBL" id="SLZY01000022">
    <property type="protein sequence ID" value="TCS69004.1"/>
    <property type="molecule type" value="Genomic_DNA"/>
</dbReference>
<dbReference type="OrthoDB" id="9181667at2"/>
<reference evidence="1 2" key="1">
    <citation type="submission" date="2019-03" db="EMBL/GenBank/DDBJ databases">
        <title>Genomic Encyclopedia of Type Strains, Phase IV (KMG-IV): sequencing the most valuable type-strain genomes for metagenomic binning, comparative biology and taxonomic classification.</title>
        <authorList>
            <person name="Goeker M."/>
        </authorList>
    </citation>
    <scope>NUCLEOTIDE SEQUENCE [LARGE SCALE GENOMIC DNA]</scope>
    <source>
        <strain evidence="1 2">DSM 103923</strain>
    </source>
</reference>
<comment type="caution">
    <text evidence="1">The sequence shown here is derived from an EMBL/GenBank/DDBJ whole genome shotgun (WGS) entry which is preliminary data.</text>
</comment>
<dbReference type="AlphaFoldDB" id="A0A4R3JQ71"/>
<organism evidence="1 2">
    <name type="scientific">Sulfuritortus calidifontis</name>
    <dbReference type="NCBI Taxonomy" id="1914471"/>
    <lineage>
        <taxon>Bacteria</taxon>
        <taxon>Pseudomonadati</taxon>
        <taxon>Pseudomonadota</taxon>
        <taxon>Betaproteobacteria</taxon>
        <taxon>Nitrosomonadales</taxon>
        <taxon>Thiobacillaceae</taxon>
        <taxon>Sulfuritortus</taxon>
    </lineage>
</organism>
<dbReference type="RefSeq" id="WP_126460047.1">
    <property type="nucleotide sequence ID" value="NZ_AP018721.1"/>
</dbReference>
<name>A0A4R3JQ71_9PROT</name>
<dbReference type="Proteomes" id="UP000295135">
    <property type="component" value="Unassembled WGS sequence"/>
</dbReference>
<keyword evidence="2" id="KW-1185">Reference proteome</keyword>
<accession>A0A4R3JQ71</accession>
<sequence>MKFAQLPLGARFDFEGEVYVKTSPVAASNERGGQKLIPRYAVLKPLDTAARPAPKAARALDEARVLAAFEAFAADCARLIDAAGSDATQHRLARAELEAARRRFLESLGD</sequence>